<name>A0AA88H1C5_NAELO</name>
<keyword evidence="2" id="KW-1133">Transmembrane helix</keyword>
<dbReference type="InterPro" id="IPR014044">
    <property type="entry name" value="CAP_dom"/>
</dbReference>
<dbReference type="PANTHER" id="PTHR10334">
    <property type="entry name" value="CYSTEINE-RICH SECRETORY PROTEIN-RELATED"/>
    <property type="match status" value="1"/>
</dbReference>
<keyword evidence="2" id="KW-0812">Transmembrane</keyword>
<dbReference type="RefSeq" id="XP_044554190.1">
    <property type="nucleotide sequence ID" value="XM_044688327.1"/>
</dbReference>
<protein>
    <recommendedName>
        <fullName evidence="3">SCP domain-containing protein</fullName>
    </recommendedName>
</protein>
<dbReference type="InterPro" id="IPR035940">
    <property type="entry name" value="CAP_sf"/>
</dbReference>
<feature type="compositionally biased region" description="Pro residues" evidence="1">
    <location>
        <begin position="214"/>
        <end position="228"/>
    </location>
</feature>
<sequence>MSKPLKPSLRHQQRSQPSLFAMTTNHIRCALLLLLVALYVTHVSAQTLNAFTAADKTKIVERHNLVRFSPSLSPSAANMKIMSWDDQLAQIAANYVNNCQFSHNPNLKTIYSGGALGENIYMSTGSSTNIGNASVDSWASEKAFYTYPSTCQSGKVCGHYTQLIWANSVKVGCARKTCATVPNYPNFNGATIVVCDYFPAGNYIGQSPYIAGTPPQPSPKISPKPSPKPIASTTNPKTNSSTVQPQPGGRNNRTAEISGVNPLNSRGVSFEMLFILALVYGFLICIVMHHEY</sequence>
<accession>A0AA88H1C5</accession>
<dbReference type="PRINTS" id="PR00837">
    <property type="entry name" value="V5TPXLIKE"/>
</dbReference>
<dbReference type="GeneID" id="68105002"/>
<feature type="domain" description="SCP" evidence="3">
    <location>
        <begin position="54"/>
        <end position="205"/>
    </location>
</feature>
<feature type="region of interest" description="Disordered" evidence="1">
    <location>
        <begin position="214"/>
        <end position="260"/>
    </location>
</feature>
<evidence type="ECO:0000259" key="3">
    <source>
        <dbReference type="SMART" id="SM00198"/>
    </source>
</evidence>
<gene>
    <name evidence="4" type="ORF">C9374_012548</name>
</gene>
<dbReference type="AlphaFoldDB" id="A0AA88H1C5"/>
<evidence type="ECO:0000313" key="5">
    <source>
        <dbReference type="Proteomes" id="UP000816034"/>
    </source>
</evidence>
<evidence type="ECO:0000256" key="2">
    <source>
        <dbReference type="SAM" id="Phobius"/>
    </source>
</evidence>
<dbReference type="Gene3D" id="3.40.33.10">
    <property type="entry name" value="CAP"/>
    <property type="match status" value="1"/>
</dbReference>
<reference evidence="4 5" key="1">
    <citation type="journal article" date="2018" name="BMC Genomics">
        <title>The genome of Naegleria lovaniensis, the basis for a comparative approach to unravel pathogenicity factors of the human pathogenic amoeba N. fowleri.</title>
        <authorList>
            <person name="Liechti N."/>
            <person name="Schurch N."/>
            <person name="Bruggmann R."/>
            <person name="Wittwer M."/>
        </authorList>
    </citation>
    <scope>NUCLEOTIDE SEQUENCE [LARGE SCALE GENOMIC DNA]</scope>
    <source>
        <strain evidence="4 5">ATCC 30569</strain>
    </source>
</reference>
<dbReference type="GO" id="GO:0005576">
    <property type="term" value="C:extracellular region"/>
    <property type="evidence" value="ECO:0007669"/>
    <property type="project" value="InterPro"/>
</dbReference>
<dbReference type="SUPFAM" id="SSF55797">
    <property type="entry name" value="PR-1-like"/>
    <property type="match status" value="1"/>
</dbReference>
<dbReference type="InterPro" id="IPR001283">
    <property type="entry name" value="CRISP-related"/>
</dbReference>
<dbReference type="Proteomes" id="UP000816034">
    <property type="component" value="Unassembled WGS sequence"/>
</dbReference>
<dbReference type="Pfam" id="PF00188">
    <property type="entry name" value="CAP"/>
    <property type="match status" value="1"/>
</dbReference>
<dbReference type="SMART" id="SM00198">
    <property type="entry name" value="SCP"/>
    <property type="match status" value="1"/>
</dbReference>
<evidence type="ECO:0000313" key="4">
    <source>
        <dbReference type="EMBL" id="KAG2392296.1"/>
    </source>
</evidence>
<organism evidence="4 5">
    <name type="scientific">Naegleria lovaniensis</name>
    <name type="common">Amoeba</name>
    <dbReference type="NCBI Taxonomy" id="51637"/>
    <lineage>
        <taxon>Eukaryota</taxon>
        <taxon>Discoba</taxon>
        <taxon>Heterolobosea</taxon>
        <taxon>Tetramitia</taxon>
        <taxon>Eutetramitia</taxon>
        <taxon>Vahlkampfiidae</taxon>
        <taxon>Naegleria</taxon>
    </lineage>
</organism>
<comment type="caution">
    <text evidence="4">The sequence shown here is derived from an EMBL/GenBank/DDBJ whole genome shotgun (WGS) entry which is preliminary data.</text>
</comment>
<dbReference type="PRINTS" id="PR00838">
    <property type="entry name" value="V5ALLERGEN"/>
</dbReference>
<dbReference type="InterPro" id="IPR002413">
    <property type="entry name" value="V5_allergen-like"/>
</dbReference>
<proteinExistence type="predicted"/>
<dbReference type="EMBL" id="PYSW02000005">
    <property type="protein sequence ID" value="KAG2392296.1"/>
    <property type="molecule type" value="Genomic_DNA"/>
</dbReference>
<dbReference type="PROSITE" id="PS01009">
    <property type="entry name" value="CRISP_1"/>
    <property type="match status" value="1"/>
</dbReference>
<feature type="compositionally biased region" description="Polar residues" evidence="1">
    <location>
        <begin position="231"/>
        <end position="260"/>
    </location>
</feature>
<keyword evidence="5" id="KW-1185">Reference proteome</keyword>
<evidence type="ECO:0000256" key="1">
    <source>
        <dbReference type="SAM" id="MobiDB-lite"/>
    </source>
</evidence>
<keyword evidence="2" id="KW-0472">Membrane</keyword>
<feature type="transmembrane region" description="Helical" evidence="2">
    <location>
        <begin position="268"/>
        <end position="288"/>
    </location>
</feature>
<dbReference type="InterPro" id="IPR018244">
    <property type="entry name" value="Allrgn_V5/Tpx1_CS"/>
</dbReference>